<evidence type="ECO:0000256" key="3">
    <source>
        <dbReference type="ARBA" id="ARBA00023163"/>
    </source>
</evidence>
<keyword evidence="8" id="KW-1185">Reference proteome</keyword>
<feature type="domain" description="BHLH" evidence="7">
    <location>
        <begin position="43"/>
        <end position="92"/>
    </location>
</feature>
<dbReference type="KEGG" id="aprc:113857279"/>
<dbReference type="InterPro" id="IPR036638">
    <property type="entry name" value="HLH_DNA-bd_sf"/>
</dbReference>
<dbReference type="GO" id="GO:0046983">
    <property type="term" value="F:protein dimerization activity"/>
    <property type="evidence" value="ECO:0007669"/>
    <property type="project" value="InterPro"/>
</dbReference>
<protein>
    <submittedName>
        <fullName evidence="9">Transcription factor NAI1-like isoform X1</fullName>
    </submittedName>
</protein>
<dbReference type="RefSeq" id="XP_027344888.1">
    <property type="nucleotide sequence ID" value="XM_027489087.1"/>
</dbReference>
<dbReference type="PANTHER" id="PTHR45959:SF8">
    <property type="entry name" value="PROTEIN, PUTATIVE-RELATED"/>
    <property type="match status" value="1"/>
</dbReference>
<feature type="coiled-coil region" evidence="5">
    <location>
        <begin position="82"/>
        <end position="109"/>
    </location>
</feature>
<proteinExistence type="predicted"/>
<evidence type="ECO:0000259" key="7">
    <source>
        <dbReference type="PROSITE" id="PS50888"/>
    </source>
</evidence>
<dbReference type="Proteomes" id="UP000694853">
    <property type="component" value="Unplaced"/>
</dbReference>
<reference evidence="8" key="1">
    <citation type="journal article" date="2019" name="Toxins">
        <title>Detection of Abrin-Like and Prepropulchellin-Like Toxin Genes and Transcripts Using Whole Genome Sequencing and Full-Length Transcript Sequencing of Abrus precatorius.</title>
        <authorList>
            <person name="Hovde B.T."/>
            <person name="Daligault H.E."/>
            <person name="Hanschen E.R."/>
            <person name="Kunde Y.A."/>
            <person name="Johnson M.B."/>
            <person name="Starkenburg S.R."/>
            <person name="Johnson S.L."/>
        </authorList>
    </citation>
    <scope>NUCLEOTIDE SEQUENCE [LARGE SCALE GENOMIC DNA]</scope>
</reference>
<evidence type="ECO:0000256" key="2">
    <source>
        <dbReference type="ARBA" id="ARBA00023015"/>
    </source>
</evidence>
<evidence type="ECO:0000256" key="5">
    <source>
        <dbReference type="SAM" id="Coils"/>
    </source>
</evidence>
<evidence type="ECO:0000256" key="1">
    <source>
        <dbReference type="ARBA" id="ARBA00004123"/>
    </source>
</evidence>
<reference evidence="9" key="2">
    <citation type="submission" date="2025-08" db="UniProtKB">
        <authorList>
            <consortium name="RefSeq"/>
        </authorList>
    </citation>
    <scope>IDENTIFICATION</scope>
    <source>
        <tissue evidence="9">Young leaves</tissue>
    </source>
</reference>
<dbReference type="SUPFAM" id="SSF47459">
    <property type="entry name" value="HLH, helix-loop-helix DNA-binding domain"/>
    <property type="match status" value="1"/>
</dbReference>
<dbReference type="Pfam" id="PF22754">
    <property type="entry name" value="bHLH-TF_ACT-like_plant"/>
    <property type="match status" value="1"/>
</dbReference>
<dbReference type="GeneID" id="113857279"/>
<keyword evidence="3" id="KW-0804">Transcription</keyword>
<keyword evidence="4" id="KW-0539">Nucleus</keyword>
<name>A0A8B8KNJ9_ABRPR</name>
<dbReference type="GO" id="GO:0005634">
    <property type="term" value="C:nucleus"/>
    <property type="evidence" value="ECO:0007669"/>
    <property type="project" value="UniProtKB-SubCell"/>
</dbReference>
<gene>
    <name evidence="9" type="primary">LOC113857279</name>
</gene>
<dbReference type="AlphaFoldDB" id="A0A8B8KNJ9"/>
<feature type="compositionally biased region" description="Acidic residues" evidence="6">
    <location>
        <begin position="19"/>
        <end position="36"/>
    </location>
</feature>
<dbReference type="InterPro" id="IPR054502">
    <property type="entry name" value="bHLH-TF_ACT-like_plant"/>
</dbReference>
<evidence type="ECO:0000313" key="8">
    <source>
        <dbReference type="Proteomes" id="UP000694853"/>
    </source>
</evidence>
<evidence type="ECO:0000256" key="6">
    <source>
        <dbReference type="SAM" id="MobiDB-lite"/>
    </source>
</evidence>
<accession>A0A8B8KNJ9</accession>
<dbReference type="OrthoDB" id="690068at2759"/>
<keyword evidence="2" id="KW-0805">Transcription regulation</keyword>
<dbReference type="InterPro" id="IPR052610">
    <property type="entry name" value="bHLH_transcription_regulator"/>
</dbReference>
<dbReference type="GO" id="GO:0080090">
    <property type="term" value="P:regulation of primary metabolic process"/>
    <property type="evidence" value="ECO:0007669"/>
    <property type="project" value="UniProtKB-ARBA"/>
</dbReference>
<feature type="compositionally biased region" description="Basic and acidic residues" evidence="6">
    <location>
        <begin position="9"/>
        <end position="18"/>
    </location>
</feature>
<evidence type="ECO:0000256" key="4">
    <source>
        <dbReference type="ARBA" id="ARBA00023242"/>
    </source>
</evidence>
<dbReference type="PANTHER" id="PTHR45959">
    <property type="entry name" value="BHLH TRANSCRIPTION FACTOR"/>
    <property type="match status" value="1"/>
</dbReference>
<dbReference type="Gene3D" id="4.10.280.10">
    <property type="entry name" value="Helix-loop-helix DNA-binding domain"/>
    <property type="match status" value="1"/>
</dbReference>
<sequence length="209" mass="23477">MEESGENWPSDHSDLVKEVDDDDNDLCSDDEEFGGDDEGHLFSDTVDPVMDESKSKRELSKNLLALSATIPGFKKMDNTSILDKASNYVKQLQERVRELEQEVESNKGTTSCEVNSSDYYYGSNEILPEIKVRVLQKDVLIIIHCEKQKGIMLKILSHLENLNLSVVNSSVLRFGKSTLDITIIAQMGDGYNMTVDELVKTLRVAILTQ</sequence>
<organism evidence="8 9">
    <name type="scientific">Abrus precatorius</name>
    <name type="common">Indian licorice</name>
    <name type="synonym">Glycine abrus</name>
    <dbReference type="NCBI Taxonomy" id="3816"/>
    <lineage>
        <taxon>Eukaryota</taxon>
        <taxon>Viridiplantae</taxon>
        <taxon>Streptophyta</taxon>
        <taxon>Embryophyta</taxon>
        <taxon>Tracheophyta</taxon>
        <taxon>Spermatophyta</taxon>
        <taxon>Magnoliopsida</taxon>
        <taxon>eudicotyledons</taxon>
        <taxon>Gunneridae</taxon>
        <taxon>Pentapetalae</taxon>
        <taxon>rosids</taxon>
        <taxon>fabids</taxon>
        <taxon>Fabales</taxon>
        <taxon>Fabaceae</taxon>
        <taxon>Papilionoideae</taxon>
        <taxon>50 kb inversion clade</taxon>
        <taxon>NPAAA clade</taxon>
        <taxon>indigoferoid/millettioid clade</taxon>
        <taxon>Abreae</taxon>
        <taxon>Abrus</taxon>
    </lineage>
</organism>
<evidence type="ECO:0000313" key="9">
    <source>
        <dbReference type="RefSeq" id="XP_027344888.1"/>
    </source>
</evidence>
<feature type="region of interest" description="Disordered" evidence="6">
    <location>
        <begin position="1"/>
        <end position="46"/>
    </location>
</feature>
<dbReference type="InterPro" id="IPR011598">
    <property type="entry name" value="bHLH_dom"/>
</dbReference>
<comment type="subcellular location">
    <subcellularLocation>
        <location evidence="1">Nucleus</location>
    </subcellularLocation>
</comment>
<keyword evidence="5" id="KW-0175">Coiled coil</keyword>
<dbReference type="PROSITE" id="PS50888">
    <property type="entry name" value="BHLH"/>
    <property type="match status" value="1"/>
</dbReference>